<gene>
    <name evidence="2" type="ORF">GCM10010515_55500</name>
</gene>
<proteinExistence type="predicted"/>
<evidence type="ECO:0000256" key="1">
    <source>
        <dbReference type="SAM" id="MobiDB-lite"/>
    </source>
</evidence>
<dbReference type="AlphaFoldDB" id="A0A918NMD9"/>
<name>A0A918NMD9_9ACTN</name>
<feature type="region of interest" description="Disordered" evidence="1">
    <location>
        <begin position="483"/>
        <end position="517"/>
    </location>
</feature>
<reference evidence="2" key="2">
    <citation type="submission" date="2020-09" db="EMBL/GenBank/DDBJ databases">
        <authorList>
            <person name="Sun Q."/>
            <person name="Ohkuma M."/>
        </authorList>
    </citation>
    <scope>NUCLEOTIDE SEQUENCE</scope>
    <source>
        <strain evidence="2">JCM 4956</strain>
    </source>
</reference>
<organism evidence="2 3">
    <name type="scientific">Streptomyces fructofermentans</name>
    <dbReference type="NCBI Taxonomy" id="152141"/>
    <lineage>
        <taxon>Bacteria</taxon>
        <taxon>Bacillati</taxon>
        <taxon>Actinomycetota</taxon>
        <taxon>Actinomycetes</taxon>
        <taxon>Kitasatosporales</taxon>
        <taxon>Streptomycetaceae</taxon>
        <taxon>Streptomyces</taxon>
    </lineage>
</organism>
<reference evidence="2" key="1">
    <citation type="journal article" date="2014" name="Int. J. Syst. Evol. Microbiol.">
        <title>Complete genome sequence of Corynebacterium casei LMG S-19264T (=DSM 44701T), isolated from a smear-ripened cheese.</title>
        <authorList>
            <consortium name="US DOE Joint Genome Institute (JGI-PGF)"/>
            <person name="Walter F."/>
            <person name="Albersmeier A."/>
            <person name="Kalinowski J."/>
            <person name="Ruckert C."/>
        </authorList>
    </citation>
    <scope>NUCLEOTIDE SEQUENCE</scope>
    <source>
        <strain evidence="2">JCM 4956</strain>
    </source>
</reference>
<feature type="compositionally biased region" description="Basic and acidic residues" evidence="1">
    <location>
        <begin position="295"/>
        <end position="318"/>
    </location>
</feature>
<comment type="caution">
    <text evidence="2">The sequence shown here is derived from an EMBL/GenBank/DDBJ whole genome shotgun (WGS) entry which is preliminary data.</text>
</comment>
<evidence type="ECO:0000313" key="3">
    <source>
        <dbReference type="Proteomes" id="UP000645555"/>
    </source>
</evidence>
<feature type="region of interest" description="Disordered" evidence="1">
    <location>
        <begin position="286"/>
        <end position="374"/>
    </location>
</feature>
<accession>A0A918NMD9</accession>
<protein>
    <submittedName>
        <fullName evidence="2">Uncharacterized protein</fullName>
    </submittedName>
</protein>
<dbReference type="Proteomes" id="UP000645555">
    <property type="component" value="Unassembled WGS sequence"/>
</dbReference>
<sequence length="517" mass="55192">MPPSMIETATVRRSAGDWAGACAAAAVDVDLDLRSVARARGQDFAGQVRCDLRHLAPDLLRWHMPRIAPHGLLRPGLTIPLARYGASDRAGPRSGTVQLVARTAPAWADAGQRMSLALWDGAAKDVGARRHPHPRPSRRFRLDLHRHLWDTRTTGELRARSGADREPGQVSPPVPAEVLELAALYGPCAVDRWGAEAAILLGSLGRPTDHVVVRLGARQRLLLSPVADEGSPEPPGFTVAGAPTRGVAALPVLPDASTWTLPDLELIRSGRMEAGRLHPLVASALAPRHAAHPRPKPESSSDGETDGRGDGARDRAGEHYAAGAAERVRTPVTAFAADHAEVSEPTRRGRSRDSGRASGALPNAGTGPPRRPGHPYVVECRGEQHRIGMVDGALSALDHGPDEIRREELLAELTGTPLPCLQAIDTAHRRPDCLTGVRERLQHGDVAGALAVVEDLLGPDAVLRDGALRDELKAAARRRVAHGLYRTDLDGPGPGRVLPGPTRPKDHRSSPRHASSR</sequence>
<keyword evidence="3" id="KW-1185">Reference proteome</keyword>
<evidence type="ECO:0000313" key="2">
    <source>
        <dbReference type="EMBL" id="GGX80671.1"/>
    </source>
</evidence>
<dbReference type="EMBL" id="BMWD01000022">
    <property type="protein sequence ID" value="GGX80671.1"/>
    <property type="molecule type" value="Genomic_DNA"/>
</dbReference>
<feature type="compositionally biased region" description="Basic and acidic residues" evidence="1">
    <location>
        <begin position="338"/>
        <end position="355"/>
    </location>
</feature>